<dbReference type="InterPro" id="IPR002182">
    <property type="entry name" value="NB-ARC"/>
</dbReference>
<accession>A0A7J7GNF8</accession>
<dbReference type="EMBL" id="JACBKZ010000009">
    <property type="protein sequence ID" value="KAF5942319.1"/>
    <property type="molecule type" value="Genomic_DNA"/>
</dbReference>
<name>A0A7J7GNF8_CAMSI</name>
<comment type="caution">
    <text evidence="2">The sequence shown here is derived from an EMBL/GenBank/DDBJ whole genome shotgun (WGS) entry which is preliminary data.</text>
</comment>
<reference evidence="2 3" key="2">
    <citation type="submission" date="2020-07" db="EMBL/GenBank/DDBJ databases">
        <title>Genome assembly of wild tea tree DASZ reveals pedigree and selection history of tea varieties.</title>
        <authorList>
            <person name="Zhang W."/>
        </authorList>
    </citation>
    <scope>NUCLEOTIDE SEQUENCE [LARGE SCALE GENOMIC DNA]</scope>
    <source>
        <strain evidence="3">cv. G240</strain>
        <tissue evidence="2">Leaf</tissue>
    </source>
</reference>
<dbReference type="GO" id="GO:0043531">
    <property type="term" value="F:ADP binding"/>
    <property type="evidence" value="ECO:0007669"/>
    <property type="project" value="InterPro"/>
</dbReference>
<protein>
    <recommendedName>
        <fullName evidence="1">NB-ARC domain-containing protein</fullName>
    </recommendedName>
</protein>
<dbReference type="Pfam" id="PF00931">
    <property type="entry name" value="NB-ARC"/>
    <property type="match status" value="1"/>
</dbReference>
<dbReference type="Proteomes" id="UP000593564">
    <property type="component" value="Unassembled WGS sequence"/>
</dbReference>
<gene>
    <name evidence="2" type="ORF">HYC85_019961</name>
</gene>
<evidence type="ECO:0000259" key="1">
    <source>
        <dbReference type="Pfam" id="PF00931"/>
    </source>
</evidence>
<reference evidence="3" key="1">
    <citation type="journal article" date="2020" name="Nat. Commun.">
        <title>Genome assembly of wild tea tree DASZ reveals pedigree and selection history of tea varieties.</title>
        <authorList>
            <person name="Zhang W."/>
            <person name="Zhang Y."/>
            <person name="Qiu H."/>
            <person name="Guo Y."/>
            <person name="Wan H."/>
            <person name="Zhang X."/>
            <person name="Scossa F."/>
            <person name="Alseekh S."/>
            <person name="Zhang Q."/>
            <person name="Wang P."/>
            <person name="Xu L."/>
            <person name="Schmidt M.H."/>
            <person name="Jia X."/>
            <person name="Li D."/>
            <person name="Zhu A."/>
            <person name="Guo F."/>
            <person name="Chen W."/>
            <person name="Ni D."/>
            <person name="Usadel B."/>
            <person name="Fernie A.R."/>
            <person name="Wen W."/>
        </authorList>
    </citation>
    <scope>NUCLEOTIDE SEQUENCE [LARGE SCALE GENOMIC DNA]</scope>
    <source>
        <strain evidence="3">cv. G240</strain>
    </source>
</reference>
<dbReference type="SUPFAM" id="SSF52540">
    <property type="entry name" value="P-loop containing nucleoside triphosphate hydrolases"/>
    <property type="match status" value="1"/>
</dbReference>
<feature type="domain" description="NB-ARC" evidence="1">
    <location>
        <begin position="1"/>
        <end position="89"/>
    </location>
</feature>
<proteinExistence type="predicted"/>
<dbReference type="AlphaFoldDB" id="A0A7J7GNF8"/>
<evidence type="ECO:0000313" key="3">
    <source>
        <dbReference type="Proteomes" id="UP000593564"/>
    </source>
</evidence>
<organism evidence="2 3">
    <name type="scientific">Camellia sinensis</name>
    <name type="common">Tea plant</name>
    <name type="synonym">Thea sinensis</name>
    <dbReference type="NCBI Taxonomy" id="4442"/>
    <lineage>
        <taxon>Eukaryota</taxon>
        <taxon>Viridiplantae</taxon>
        <taxon>Streptophyta</taxon>
        <taxon>Embryophyta</taxon>
        <taxon>Tracheophyta</taxon>
        <taxon>Spermatophyta</taxon>
        <taxon>Magnoliopsida</taxon>
        <taxon>eudicotyledons</taxon>
        <taxon>Gunneridae</taxon>
        <taxon>Pentapetalae</taxon>
        <taxon>asterids</taxon>
        <taxon>Ericales</taxon>
        <taxon>Theaceae</taxon>
        <taxon>Camellia</taxon>
    </lineage>
</organism>
<dbReference type="InterPro" id="IPR027417">
    <property type="entry name" value="P-loop_NTPase"/>
</dbReference>
<sequence>MAGRGKMAIMLNLNNHKEVGKMFDIVVWVKVSTEGSKENLSTEQLQWTIVRRLKLDMEITSDTYEVVKRIAEDLKDKRYLLLLDDVKQDLNL</sequence>
<dbReference type="Gene3D" id="3.40.50.300">
    <property type="entry name" value="P-loop containing nucleotide triphosphate hydrolases"/>
    <property type="match status" value="1"/>
</dbReference>
<keyword evidence="3" id="KW-1185">Reference proteome</keyword>
<evidence type="ECO:0000313" key="2">
    <source>
        <dbReference type="EMBL" id="KAF5942319.1"/>
    </source>
</evidence>